<protein>
    <submittedName>
        <fullName evidence="2">Uncharacterized protein</fullName>
    </submittedName>
</protein>
<dbReference type="Proteomes" id="UP001311232">
    <property type="component" value="Unassembled WGS sequence"/>
</dbReference>
<reference evidence="2 3" key="1">
    <citation type="submission" date="2021-06" db="EMBL/GenBank/DDBJ databases">
        <authorList>
            <person name="Palmer J.M."/>
        </authorList>
    </citation>
    <scope>NUCLEOTIDE SEQUENCE [LARGE SCALE GENOMIC DNA]</scope>
    <source>
        <strain evidence="2 3">MEX-2019</strain>
        <tissue evidence="2">Muscle</tissue>
    </source>
</reference>
<feature type="compositionally biased region" description="Polar residues" evidence="1">
    <location>
        <begin position="112"/>
        <end position="125"/>
    </location>
</feature>
<name>A0AAV9QSF0_9TELE</name>
<evidence type="ECO:0000256" key="1">
    <source>
        <dbReference type="SAM" id="MobiDB-lite"/>
    </source>
</evidence>
<proteinExistence type="predicted"/>
<evidence type="ECO:0000313" key="2">
    <source>
        <dbReference type="EMBL" id="KAK5599274.1"/>
    </source>
</evidence>
<dbReference type="EMBL" id="JAHHUM010002951">
    <property type="protein sequence ID" value="KAK5599274.1"/>
    <property type="molecule type" value="Genomic_DNA"/>
</dbReference>
<accession>A0AAV9QSF0</accession>
<keyword evidence="3" id="KW-1185">Reference proteome</keyword>
<dbReference type="AlphaFoldDB" id="A0AAV9QSF0"/>
<gene>
    <name evidence="2" type="ORF">CRENBAI_023591</name>
</gene>
<sequence>MPTNRLHSSQQHRLRRGATQIFLKRNPERRDSQDVLLKMCASIAGSSHALRANICSCYSKKTETGKEVNWPDHEVFTHLSDPSDMGDLSVGDAGETRRGEDDLSDNAVIPTQPVSVQSQNKNQNLHNHKANDKRRKFAPLDSIGRFQIPSSRNRKEKKHVYGEN</sequence>
<organism evidence="2 3">
    <name type="scientific">Crenichthys baileyi</name>
    <name type="common">White River springfish</name>
    <dbReference type="NCBI Taxonomy" id="28760"/>
    <lineage>
        <taxon>Eukaryota</taxon>
        <taxon>Metazoa</taxon>
        <taxon>Chordata</taxon>
        <taxon>Craniata</taxon>
        <taxon>Vertebrata</taxon>
        <taxon>Euteleostomi</taxon>
        <taxon>Actinopterygii</taxon>
        <taxon>Neopterygii</taxon>
        <taxon>Teleostei</taxon>
        <taxon>Neoteleostei</taxon>
        <taxon>Acanthomorphata</taxon>
        <taxon>Ovalentaria</taxon>
        <taxon>Atherinomorphae</taxon>
        <taxon>Cyprinodontiformes</taxon>
        <taxon>Goodeidae</taxon>
        <taxon>Crenichthys</taxon>
    </lineage>
</organism>
<evidence type="ECO:0000313" key="3">
    <source>
        <dbReference type="Proteomes" id="UP001311232"/>
    </source>
</evidence>
<feature type="region of interest" description="Disordered" evidence="1">
    <location>
        <begin position="75"/>
        <end position="164"/>
    </location>
</feature>
<feature type="compositionally biased region" description="Basic residues" evidence="1">
    <location>
        <begin position="126"/>
        <end position="137"/>
    </location>
</feature>
<comment type="caution">
    <text evidence="2">The sequence shown here is derived from an EMBL/GenBank/DDBJ whole genome shotgun (WGS) entry which is preliminary data.</text>
</comment>